<comment type="caution">
    <text evidence="1">The sequence shown here is derived from an EMBL/GenBank/DDBJ whole genome shotgun (WGS) entry which is preliminary data.</text>
</comment>
<gene>
    <name evidence="1" type="ORF">J2W25_002644</name>
</gene>
<sequence>MLNGAEAHPIQSATRALFDRYEREFNAGLTGEADLEAVAALYAACFIAASPAGVFTGKNDEELRRVSAKGFKHYRDTGVQRMTVRNLDISAIDDLHGLARVAWRAIYKVEGVQKVIDFTNVYLVRLEGDSAKVFGWITGDEAEVLRQHGIG</sequence>
<dbReference type="Proteomes" id="UP001244295">
    <property type="component" value="Unassembled WGS sequence"/>
</dbReference>
<name>A0AAW8DVE3_9BURK</name>
<protein>
    <recommendedName>
        <fullName evidence="3">Nuclear transport factor 2 family protein</fullName>
    </recommendedName>
</protein>
<evidence type="ECO:0000313" key="2">
    <source>
        <dbReference type="Proteomes" id="UP001244295"/>
    </source>
</evidence>
<dbReference type="AlphaFoldDB" id="A0AAW8DVE3"/>
<dbReference type="RefSeq" id="WP_216360056.1">
    <property type="nucleotide sequence ID" value="NZ_JAUSRQ010000004.1"/>
</dbReference>
<accession>A0AAW8DVE3</accession>
<organism evidence="1 2">
    <name type="scientific">Variovorax boronicumulans</name>
    <dbReference type="NCBI Taxonomy" id="436515"/>
    <lineage>
        <taxon>Bacteria</taxon>
        <taxon>Pseudomonadati</taxon>
        <taxon>Pseudomonadota</taxon>
        <taxon>Betaproteobacteria</taxon>
        <taxon>Burkholderiales</taxon>
        <taxon>Comamonadaceae</taxon>
        <taxon>Variovorax</taxon>
    </lineage>
</organism>
<reference evidence="1" key="1">
    <citation type="submission" date="2023-07" db="EMBL/GenBank/DDBJ databases">
        <title>Sorghum-associated microbial communities from plants grown in Nebraska, USA.</title>
        <authorList>
            <person name="Schachtman D."/>
        </authorList>
    </citation>
    <scope>NUCLEOTIDE SEQUENCE</scope>
    <source>
        <strain evidence="1">DS2795</strain>
    </source>
</reference>
<dbReference type="EMBL" id="JAUSRR010000004">
    <property type="protein sequence ID" value="MDP9923621.1"/>
    <property type="molecule type" value="Genomic_DNA"/>
</dbReference>
<evidence type="ECO:0000313" key="1">
    <source>
        <dbReference type="EMBL" id="MDP9923621.1"/>
    </source>
</evidence>
<proteinExistence type="predicted"/>
<evidence type="ECO:0008006" key="3">
    <source>
        <dbReference type="Google" id="ProtNLM"/>
    </source>
</evidence>